<feature type="signal peptide" evidence="2">
    <location>
        <begin position="1"/>
        <end position="24"/>
    </location>
</feature>
<accession>A0ABT8TIR7</accession>
<evidence type="ECO:0000313" key="4">
    <source>
        <dbReference type="Proteomes" id="UP001168380"/>
    </source>
</evidence>
<dbReference type="RefSeq" id="WP_302714012.1">
    <property type="nucleotide sequence ID" value="NZ_JAULRT010000060.1"/>
</dbReference>
<proteinExistence type="predicted"/>
<sequence>MNKKNFTVITAIICASLLSGLILASSKNNKPTNLAPMAPPHLQPKVTVVESTPARRAIASVSKPEGSPWCHHQPTYWLTGHDNNPETPWCQREDGTWTQPGIAELDTIDKPHETLGREYIDRHGCASIDFNADGRADLVCVIGAGKGQGQGFNEVYLTNADGSLYKIKQDHGLQKYPSMRSRYLTALDAADGGQLLFISTQGAPRGDGKPNAHRLFRLGSVSDGGKARPYFHEVNPNGPWVEEFRVSFVLATDLDHNGITDLIVGDKDGPTRFFLQSEDLSWRAINLDKVSGLHSKWANARLADVSGDGTKDLITVGPSRPGRTIEPYLRIYLGNPDLPELFNFETPIFEYYTPYEAVDVSVVDADKNGFLDLYLVQNNHSQGTYCGPRFVASDWWEGGPHPPSDFVPPIDSAQDILLIGNKKAPYFTPFRLEHTLPGCGGLIDRWSDHSLILAKGNFTQPGYNLLLEW</sequence>
<organism evidence="3 4">
    <name type="scientific">Gilvimarinus algae</name>
    <dbReference type="NCBI Taxonomy" id="3058037"/>
    <lineage>
        <taxon>Bacteria</taxon>
        <taxon>Pseudomonadati</taxon>
        <taxon>Pseudomonadota</taxon>
        <taxon>Gammaproteobacteria</taxon>
        <taxon>Cellvibrionales</taxon>
        <taxon>Cellvibrionaceae</taxon>
        <taxon>Gilvimarinus</taxon>
    </lineage>
</organism>
<keyword evidence="4" id="KW-1185">Reference proteome</keyword>
<comment type="caution">
    <text evidence="3">The sequence shown here is derived from an EMBL/GenBank/DDBJ whole genome shotgun (WGS) entry which is preliminary data.</text>
</comment>
<name>A0ABT8TIR7_9GAMM</name>
<evidence type="ECO:0000256" key="2">
    <source>
        <dbReference type="SAM" id="SignalP"/>
    </source>
</evidence>
<evidence type="ECO:0000313" key="3">
    <source>
        <dbReference type="EMBL" id="MDO3383243.1"/>
    </source>
</evidence>
<dbReference type="SUPFAM" id="SSF69318">
    <property type="entry name" value="Integrin alpha N-terminal domain"/>
    <property type="match status" value="1"/>
</dbReference>
<dbReference type="InterPro" id="IPR013517">
    <property type="entry name" value="FG-GAP"/>
</dbReference>
<reference evidence="3" key="1">
    <citation type="submission" date="2023-07" db="EMBL/GenBank/DDBJ databases">
        <title>Gilvimarinus algae sp. nov., isolated from the surface of Kelp.</title>
        <authorList>
            <person name="Sun Y.Y."/>
            <person name="Gong Y."/>
            <person name="Du Z.J."/>
        </authorList>
    </citation>
    <scope>NUCLEOTIDE SEQUENCE</scope>
    <source>
        <strain evidence="3">SDUM040014</strain>
    </source>
</reference>
<dbReference type="InterPro" id="IPR028994">
    <property type="entry name" value="Integrin_alpha_N"/>
</dbReference>
<dbReference type="Pfam" id="PF13517">
    <property type="entry name" value="FG-GAP_3"/>
    <property type="match status" value="1"/>
</dbReference>
<feature type="chain" id="PRO_5046509485" evidence="2">
    <location>
        <begin position="25"/>
        <end position="469"/>
    </location>
</feature>
<evidence type="ECO:0000256" key="1">
    <source>
        <dbReference type="ARBA" id="ARBA00022729"/>
    </source>
</evidence>
<dbReference type="Proteomes" id="UP001168380">
    <property type="component" value="Unassembled WGS sequence"/>
</dbReference>
<dbReference type="EMBL" id="JAULRT010000060">
    <property type="protein sequence ID" value="MDO3383243.1"/>
    <property type="molecule type" value="Genomic_DNA"/>
</dbReference>
<dbReference type="Gene3D" id="2.130.10.130">
    <property type="entry name" value="Integrin alpha, N-terminal"/>
    <property type="match status" value="1"/>
</dbReference>
<gene>
    <name evidence="3" type="ORF">QWI16_13765</name>
</gene>
<protein>
    <submittedName>
        <fullName evidence="3">VCBS repeat-containing protein</fullName>
    </submittedName>
</protein>
<keyword evidence="1 2" id="KW-0732">Signal</keyword>